<reference evidence="1" key="1">
    <citation type="submission" date="2023-11" db="EMBL/GenBank/DDBJ databases">
        <title>Completed genome sequence of Mycoplasma equirhinis type strain M432/72.</title>
        <authorList>
            <person name="Spergser J."/>
        </authorList>
    </citation>
    <scope>NUCLEOTIDE SEQUENCE [LARGE SCALE GENOMIC DNA]</scope>
    <source>
        <strain evidence="1">M432/72</strain>
    </source>
</reference>
<organism evidence="1 2">
    <name type="scientific">Metamycoplasma equirhinis</name>
    <dbReference type="NCBI Taxonomy" id="92402"/>
    <lineage>
        <taxon>Bacteria</taxon>
        <taxon>Bacillati</taxon>
        <taxon>Mycoplasmatota</taxon>
        <taxon>Mycoplasmoidales</taxon>
        <taxon>Metamycoplasmataceae</taxon>
        <taxon>Metamycoplasma</taxon>
    </lineage>
</organism>
<name>A0ABZ0P9M2_9BACT</name>
<dbReference type="EMBL" id="CP137845">
    <property type="protein sequence ID" value="WPB53717.1"/>
    <property type="molecule type" value="Genomic_DNA"/>
</dbReference>
<dbReference type="GeneID" id="94493617"/>
<evidence type="ECO:0000313" key="2">
    <source>
        <dbReference type="Proteomes" id="UP001303601"/>
    </source>
</evidence>
<sequence length="100" mass="11818">MNYIFVNTKMNFTFQVDIETIKKSINQIFENDDNEIKINNLQINPNMQHSNIEINLTYQIKSLNNFAFETKKILFLIEQKINSLINTKPTNINLVFKGVY</sequence>
<gene>
    <name evidence="1" type="ORF">R9B83_01860</name>
</gene>
<dbReference type="Proteomes" id="UP001303601">
    <property type="component" value="Chromosome"/>
</dbReference>
<keyword evidence="2" id="KW-1185">Reference proteome</keyword>
<protein>
    <recommendedName>
        <fullName evidence="3">Asp23/Gls24 family envelope stress response protein</fullName>
    </recommendedName>
</protein>
<accession>A0ABZ0P9M2</accession>
<evidence type="ECO:0008006" key="3">
    <source>
        <dbReference type="Google" id="ProtNLM"/>
    </source>
</evidence>
<evidence type="ECO:0000313" key="1">
    <source>
        <dbReference type="EMBL" id="WPB53717.1"/>
    </source>
</evidence>
<proteinExistence type="predicted"/>
<dbReference type="InterPro" id="IPR054781">
    <property type="entry name" value="Asp23-rel"/>
</dbReference>
<dbReference type="RefSeq" id="WP_140031469.1">
    <property type="nucleotide sequence ID" value="NZ_AP027305.1"/>
</dbReference>
<dbReference type="NCBIfam" id="NF045836">
    <property type="entry name" value="MMB_0454_fam"/>
    <property type="match status" value="1"/>
</dbReference>